<feature type="non-terminal residue" evidence="2">
    <location>
        <position position="1"/>
    </location>
</feature>
<name>A0AAD7ZJ16_DIPPU</name>
<evidence type="ECO:0000256" key="1">
    <source>
        <dbReference type="SAM" id="MobiDB-lite"/>
    </source>
</evidence>
<proteinExistence type="predicted"/>
<dbReference type="EMBL" id="JASPKZ010007916">
    <property type="protein sequence ID" value="KAJ9581463.1"/>
    <property type="molecule type" value="Genomic_DNA"/>
</dbReference>
<gene>
    <name evidence="2" type="ORF">L9F63_023350</name>
</gene>
<feature type="non-terminal residue" evidence="2">
    <location>
        <position position="209"/>
    </location>
</feature>
<keyword evidence="3" id="KW-1185">Reference proteome</keyword>
<evidence type="ECO:0000313" key="2">
    <source>
        <dbReference type="EMBL" id="KAJ9581463.1"/>
    </source>
</evidence>
<dbReference type="Proteomes" id="UP001233999">
    <property type="component" value="Unassembled WGS sequence"/>
</dbReference>
<reference evidence="2" key="2">
    <citation type="submission" date="2023-05" db="EMBL/GenBank/DDBJ databases">
        <authorList>
            <person name="Fouks B."/>
        </authorList>
    </citation>
    <scope>NUCLEOTIDE SEQUENCE</scope>
    <source>
        <strain evidence="2">Stay&amp;Tobe</strain>
        <tissue evidence="2">Testes</tissue>
    </source>
</reference>
<protein>
    <submittedName>
        <fullName evidence="2">Uncharacterized protein</fullName>
    </submittedName>
</protein>
<dbReference type="AlphaFoldDB" id="A0AAD7ZJ16"/>
<comment type="caution">
    <text evidence="2">The sequence shown here is derived from an EMBL/GenBank/DDBJ whole genome shotgun (WGS) entry which is preliminary data.</text>
</comment>
<organism evidence="2 3">
    <name type="scientific">Diploptera punctata</name>
    <name type="common">Pacific beetle cockroach</name>
    <dbReference type="NCBI Taxonomy" id="6984"/>
    <lineage>
        <taxon>Eukaryota</taxon>
        <taxon>Metazoa</taxon>
        <taxon>Ecdysozoa</taxon>
        <taxon>Arthropoda</taxon>
        <taxon>Hexapoda</taxon>
        <taxon>Insecta</taxon>
        <taxon>Pterygota</taxon>
        <taxon>Neoptera</taxon>
        <taxon>Polyneoptera</taxon>
        <taxon>Dictyoptera</taxon>
        <taxon>Blattodea</taxon>
        <taxon>Blaberoidea</taxon>
        <taxon>Blaberidae</taxon>
        <taxon>Diplopterinae</taxon>
        <taxon>Diploptera</taxon>
    </lineage>
</organism>
<sequence length="209" mass="24210">GKRKMSAVHDPPSDKQEELIMLPISRTSPLLFFPLRKLPDIFSFSSQLFHVFEKHEFPNKSYEIVDHMDSSLPSVTPICHLHLKVSAPDQCIIKNCYKAPLFWNTLHIPYRITLKRYQAKGSSNGYSFDECDSSPTSKRILLLSKSVNSKASDPRTHSPAGKRETRRSKDVRDKFRKRFLVKSIHVIIIVEIRKLPDKMSDLEDFDHVF</sequence>
<feature type="compositionally biased region" description="Basic and acidic residues" evidence="1">
    <location>
        <begin position="152"/>
        <end position="169"/>
    </location>
</feature>
<feature type="region of interest" description="Disordered" evidence="1">
    <location>
        <begin position="148"/>
        <end position="169"/>
    </location>
</feature>
<reference evidence="2" key="1">
    <citation type="journal article" date="2023" name="IScience">
        <title>Live-bearing cockroach genome reveals convergent evolutionary mechanisms linked to viviparity in insects and beyond.</title>
        <authorList>
            <person name="Fouks B."/>
            <person name="Harrison M.C."/>
            <person name="Mikhailova A.A."/>
            <person name="Marchal E."/>
            <person name="English S."/>
            <person name="Carruthers M."/>
            <person name="Jennings E.C."/>
            <person name="Chiamaka E.L."/>
            <person name="Frigard R.A."/>
            <person name="Pippel M."/>
            <person name="Attardo G.M."/>
            <person name="Benoit J.B."/>
            <person name="Bornberg-Bauer E."/>
            <person name="Tobe S.S."/>
        </authorList>
    </citation>
    <scope>NUCLEOTIDE SEQUENCE</scope>
    <source>
        <strain evidence="2">Stay&amp;Tobe</strain>
    </source>
</reference>
<accession>A0AAD7ZJ16</accession>
<evidence type="ECO:0000313" key="3">
    <source>
        <dbReference type="Proteomes" id="UP001233999"/>
    </source>
</evidence>